<dbReference type="HOGENOM" id="CLU_112102_0_0_1"/>
<keyword evidence="2" id="KW-1185">Reference proteome</keyword>
<sequence>MSAPPAGGVTERMIIPVKGTKEDWKEPLKTYLLALKTQDGYLRTRWGPWSENEQVLDLISGWKSKESRDSFFASSECAKAMEEFKTVMTGPVKSYFIKFVPYAPRAAIDSPIAETITISGSTMSEDDMRAQFEKVRGMDGFNDFASGFSTEEVDGGGKVFVAALGWESLEKSRAADKSVYIPASGKVESHHVNFHYPIKGFSVTNTH</sequence>
<evidence type="ECO:0000313" key="2">
    <source>
        <dbReference type="Proteomes" id="UP000020467"/>
    </source>
</evidence>
<dbReference type="InterPro" id="IPR011008">
    <property type="entry name" value="Dimeric_a/b-barrel"/>
</dbReference>
<comment type="caution">
    <text evidence="1">The sequence shown here is derived from an EMBL/GenBank/DDBJ whole genome shotgun (WGS) entry which is preliminary data.</text>
</comment>
<evidence type="ECO:0000313" key="1">
    <source>
        <dbReference type="EMBL" id="EXF83674.1"/>
    </source>
</evidence>
<evidence type="ECO:0008006" key="3">
    <source>
        <dbReference type="Google" id="ProtNLM"/>
    </source>
</evidence>
<name>A0A010RZH9_9PEZI</name>
<dbReference type="EMBL" id="JARH01000224">
    <property type="protein sequence ID" value="EXF83674.1"/>
    <property type="molecule type" value="Genomic_DNA"/>
</dbReference>
<dbReference type="Proteomes" id="UP000020467">
    <property type="component" value="Unassembled WGS sequence"/>
</dbReference>
<proteinExistence type="predicted"/>
<dbReference type="KEGG" id="cfj:CFIO01_00816"/>
<dbReference type="AlphaFoldDB" id="A0A010RZH9"/>
<protein>
    <recommendedName>
        <fullName evidence="3">ABM domain-containing protein</fullName>
    </recommendedName>
</protein>
<organism evidence="1 2">
    <name type="scientific">Colletotrichum fioriniae PJ7</name>
    <dbReference type="NCBI Taxonomy" id="1445577"/>
    <lineage>
        <taxon>Eukaryota</taxon>
        <taxon>Fungi</taxon>
        <taxon>Dikarya</taxon>
        <taxon>Ascomycota</taxon>
        <taxon>Pezizomycotina</taxon>
        <taxon>Sordariomycetes</taxon>
        <taxon>Hypocreomycetidae</taxon>
        <taxon>Glomerellales</taxon>
        <taxon>Glomerellaceae</taxon>
        <taxon>Colletotrichum</taxon>
        <taxon>Colletotrichum acutatum species complex</taxon>
    </lineage>
</organism>
<dbReference type="Gene3D" id="3.30.70.100">
    <property type="match status" value="1"/>
</dbReference>
<gene>
    <name evidence="1" type="ORF">CFIO01_00816</name>
</gene>
<dbReference type="SUPFAM" id="SSF54909">
    <property type="entry name" value="Dimeric alpha+beta barrel"/>
    <property type="match status" value="1"/>
</dbReference>
<reference evidence="1 2" key="1">
    <citation type="submission" date="2014-02" db="EMBL/GenBank/DDBJ databases">
        <title>The genome sequence of Colletotrichum fioriniae PJ7.</title>
        <authorList>
            <person name="Baroncelli R."/>
            <person name="Thon M.R."/>
        </authorList>
    </citation>
    <scope>NUCLEOTIDE SEQUENCE [LARGE SCALE GENOMIC DNA]</scope>
    <source>
        <strain evidence="1 2">PJ7</strain>
    </source>
</reference>
<dbReference type="OrthoDB" id="3830579at2759"/>
<dbReference type="eggNOG" id="ENOG502TE0W">
    <property type="taxonomic scope" value="Eukaryota"/>
</dbReference>
<accession>A0A010RZH9</accession>